<dbReference type="AlphaFoldDB" id="A0AAV5EMV6"/>
<dbReference type="Proteomes" id="UP001054889">
    <property type="component" value="Unassembled WGS sequence"/>
</dbReference>
<feature type="compositionally biased region" description="Basic and acidic residues" evidence="1">
    <location>
        <begin position="70"/>
        <end position="84"/>
    </location>
</feature>
<reference evidence="2" key="1">
    <citation type="journal article" date="2018" name="DNA Res.">
        <title>Multiple hybrid de novo genome assembly of finger millet, an orphan allotetraploid crop.</title>
        <authorList>
            <person name="Hatakeyama M."/>
            <person name="Aluri S."/>
            <person name="Balachadran M.T."/>
            <person name="Sivarajan S.R."/>
            <person name="Patrignani A."/>
            <person name="Gruter S."/>
            <person name="Poveda L."/>
            <person name="Shimizu-Inatsugi R."/>
            <person name="Baeten J."/>
            <person name="Francoijs K.J."/>
            <person name="Nataraja K.N."/>
            <person name="Reddy Y.A.N."/>
            <person name="Phadnis S."/>
            <person name="Ravikumar R.L."/>
            <person name="Schlapbach R."/>
            <person name="Sreeman S.M."/>
            <person name="Shimizu K.K."/>
        </authorList>
    </citation>
    <scope>NUCLEOTIDE SEQUENCE</scope>
</reference>
<protein>
    <submittedName>
        <fullName evidence="2">Uncharacterized protein</fullName>
    </submittedName>
</protein>
<feature type="region of interest" description="Disordered" evidence="1">
    <location>
        <begin position="21"/>
        <end position="49"/>
    </location>
</feature>
<evidence type="ECO:0000313" key="2">
    <source>
        <dbReference type="EMBL" id="GJN23891.1"/>
    </source>
</evidence>
<accession>A0AAV5EMV6</accession>
<gene>
    <name evidence="2" type="primary">gb11583</name>
    <name evidence="2" type="ORF">PR202_gb11583</name>
</gene>
<evidence type="ECO:0000256" key="1">
    <source>
        <dbReference type="SAM" id="MobiDB-lite"/>
    </source>
</evidence>
<comment type="caution">
    <text evidence="2">The sequence shown here is derived from an EMBL/GenBank/DDBJ whole genome shotgun (WGS) entry which is preliminary data.</text>
</comment>
<sequence>MAWIKRSSAATDLTWIEGSHAAECPALPPSSPEGRRVGGPEEEEEAGAASWWLLLGEEERRGHNSGCSGRGERRQEAEAAGRAS</sequence>
<reference evidence="2" key="2">
    <citation type="submission" date="2021-12" db="EMBL/GenBank/DDBJ databases">
        <title>Resequencing data analysis of finger millet.</title>
        <authorList>
            <person name="Hatakeyama M."/>
            <person name="Aluri S."/>
            <person name="Balachadran M.T."/>
            <person name="Sivarajan S.R."/>
            <person name="Poveda L."/>
            <person name="Shimizu-Inatsugi R."/>
            <person name="Schlapbach R."/>
            <person name="Sreeman S.M."/>
            <person name="Shimizu K.K."/>
        </authorList>
    </citation>
    <scope>NUCLEOTIDE SEQUENCE</scope>
</reference>
<proteinExistence type="predicted"/>
<evidence type="ECO:0000313" key="3">
    <source>
        <dbReference type="Proteomes" id="UP001054889"/>
    </source>
</evidence>
<keyword evidence="3" id="KW-1185">Reference proteome</keyword>
<name>A0AAV5EMV6_ELECO</name>
<organism evidence="2 3">
    <name type="scientific">Eleusine coracana subsp. coracana</name>
    <dbReference type="NCBI Taxonomy" id="191504"/>
    <lineage>
        <taxon>Eukaryota</taxon>
        <taxon>Viridiplantae</taxon>
        <taxon>Streptophyta</taxon>
        <taxon>Embryophyta</taxon>
        <taxon>Tracheophyta</taxon>
        <taxon>Spermatophyta</taxon>
        <taxon>Magnoliopsida</taxon>
        <taxon>Liliopsida</taxon>
        <taxon>Poales</taxon>
        <taxon>Poaceae</taxon>
        <taxon>PACMAD clade</taxon>
        <taxon>Chloridoideae</taxon>
        <taxon>Cynodonteae</taxon>
        <taxon>Eleusininae</taxon>
        <taxon>Eleusine</taxon>
    </lineage>
</organism>
<feature type="region of interest" description="Disordered" evidence="1">
    <location>
        <begin position="61"/>
        <end position="84"/>
    </location>
</feature>
<dbReference type="EMBL" id="BQKI01000076">
    <property type="protein sequence ID" value="GJN23891.1"/>
    <property type="molecule type" value="Genomic_DNA"/>
</dbReference>